<evidence type="ECO:0000313" key="2">
    <source>
        <dbReference type="Proteomes" id="UP000018851"/>
    </source>
</evidence>
<sequence length="348" mass="37558">MIGLAASMLLPAAGQAQQSQPLSVKPGKPFTHKHTKLQFPAELYGIQRTRASALEADELDVSAAYDRQDEAITLYIYRDISGALPVWFDRATWAIETRPKVYGTLRRSARPLPFVPPRQSAAAGLIATYAASDSPFRSTGVALMPLDGWFVKIRYSSASLDADALDTRMRDLIAGLKWPKTVRPESAVAPVAACADTLAFDGAAVPLPATAEAAMIGSVFAIPVAGKGKAAAARQPVVWCRDDGVEPKGIVYRPDGAKDAYMLAPSDAGRGIMVATDPLQQVLAKDGPPGWSIKFQHLSRTLNYRLMDRLPAPTQVIDHVNKTQPISTVTTWGKNRSVQINADVLEKK</sequence>
<keyword evidence="2" id="KW-1185">Reference proteome</keyword>
<proteinExistence type="predicted"/>
<dbReference type="Proteomes" id="UP000018851">
    <property type="component" value="Chromosome"/>
</dbReference>
<protein>
    <submittedName>
        <fullName evidence="1">Uncharacterized protein</fullName>
    </submittedName>
</protein>
<organism evidence="1 2">
    <name type="scientific">Sphingomonas sanxanigenens DSM 19645 = NX02</name>
    <dbReference type="NCBI Taxonomy" id="1123269"/>
    <lineage>
        <taxon>Bacteria</taxon>
        <taxon>Pseudomonadati</taxon>
        <taxon>Pseudomonadota</taxon>
        <taxon>Alphaproteobacteria</taxon>
        <taxon>Sphingomonadales</taxon>
        <taxon>Sphingomonadaceae</taxon>
        <taxon>Sphingomonas</taxon>
    </lineage>
</organism>
<dbReference type="EMBL" id="CP006644">
    <property type="protein sequence ID" value="AHE56824.1"/>
    <property type="molecule type" value="Genomic_DNA"/>
</dbReference>
<dbReference type="AlphaFoldDB" id="W0AFY4"/>
<accession>W0AFY4</accession>
<name>W0AFY4_9SPHN</name>
<gene>
    <name evidence="1" type="ORF">NX02_26135</name>
</gene>
<dbReference type="KEGG" id="ssan:NX02_26135"/>
<evidence type="ECO:0000313" key="1">
    <source>
        <dbReference type="EMBL" id="AHE56824.1"/>
    </source>
</evidence>
<reference evidence="1 2" key="1">
    <citation type="submission" date="2013-07" db="EMBL/GenBank/DDBJ databases">
        <title>Completed genome of Sphingomonas sanxanigenens NX02.</title>
        <authorList>
            <person name="Ma T."/>
            <person name="Huang H."/>
            <person name="Wu M."/>
            <person name="Li X."/>
            <person name="Li G."/>
        </authorList>
    </citation>
    <scope>NUCLEOTIDE SEQUENCE [LARGE SCALE GENOMIC DNA]</scope>
    <source>
        <strain evidence="1 2">NX02</strain>
    </source>
</reference>
<dbReference type="HOGENOM" id="CLU_796709_0_0_5"/>
<dbReference type="PATRIC" id="fig|1123269.5.peg.5123"/>
<dbReference type="eggNOG" id="ENOG50315SW">
    <property type="taxonomic scope" value="Bacteria"/>
</dbReference>